<keyword evidence="1" id="KW-0472">Membrane</keyword>
<dbReference type="Proteomes" id="UP001565200">
    <property type="component" value="Unassembled WGS sequence"/>
</dbReference>
<feature type="transmembrane region" description="Helical" evidence="1">
    <location>
        <begin position="52"/>
        <end position="70"/>
    </location>
</feature>
<keyword evidence="1" id="KW-0812">Transmembrane</keyword>
<dbReference type="InterPro" id="IPR027417">
    <property type="entry name" value="P-loop_NTPase"/>
</dbReference>
<protein>
    <submittedName>
        <fullName evidence="2">Phage abortive infection protein</fullName>
    </submittedName>
</protein>
<dbReference type="RefSeq" id="WP_369863079.1">
    <property type="nucleotide sequence ID" value="NZ_JBCLPP010000002.1"/>
</dbReference>
<evidence type="ECO:0000313" key="3">
    <source>
        <dbReference type="Proteomes" id="UP001565200"/>
    </source>
</evidence>
<feature type="transmembrane region" description="Helical" evidence="1">
    <location>
        <begin position="7"/>
        <end position="32"/>
    </location>
</feature>
<organism evidence="2 3">
    <name type="scientific">Heminiphilus faecis</name>
    <dbReference type="NCBI Taxonomy" id="2601703"/>
    <lineage>
        <taxon>Bacteria</taxon>
        <taxon>Pseudomonadati</taxon>
        <taxon>Bacteroidota</taxon>
        <taxon>Bacteroidia</taxon>
        <taxon>Bacteroidales</taxon>
        <taxon>Muribaculaceae</taxon>
        <taxon>Heminiphilus</taxon>
    </lineage>
</organism>
<gene>
    <name evidence="2" type="ORF">AAK873_00965</name>
</gene>
<accession>A0ABV4CT48</accession>
<name>A0ABV4CT48_9BACT</name>
<dbReference type="SUPFAM" id="SSF52540">
    <property type="entry name" value="P-loop containing nucleoside triphosphate hydrolases"/>
    <property type="match status" value="1"/>
</dbReference>
<dbReference type="Pfam" id="PF16872">
    <property type="entry name" value="putAbiC"/>
    <property type="match status" value="1"/>
</dbReference>
<keyword evidence="1" id="KW-1133">Transmembrane helix</keyword>
<comment type="caution">
    <text evidence="2">The sequence shown here is derived from an EMBL/GenBank/DDBJ whole genome shotgun (WGS) entry which is preliminary data.</text>
</comment>
<proteinExistence type="predicted"/>
<reference evidence="2 3" key="1">
    <citation type="submission" date="2024-03" db="EMBL/GenBank/DDBJ databases">
        <title>Mouse gut bacterial collection (mGBC) of GemPharmatech.</title>
        <authorList>
            <person name="He Y."/>
            <person name="Dong L."/>
            <person name="Wu D."/>
            <person name="Gao X."/>
            <person name="Lin Z."/>
        </authorList>
    </citation>
    <scope>NUCLEOTIDE SEQUENCE [LARGE SCALE GENOMIC DNA]</scope>
    <source>
        <strain evidence="2 3">54-13</strain>
    </source>
</reference>
<evidence type="ECO:0000256" key="1">
    <source>
        <dbReference type="SAM" id="Phobius"/>
    </source>
</evidence>
<dbReference type="Pfam" id="PF13207">
    <property type="entry name" value="AAA_17"/>
    <property type="match status" value="1"/>
</dbReference>
<sequence length="447" mass="51969">MRKNNRNFSIIEICGISILSLAIIASVVIYSYKLSHLKFAEWPEDFGIFGDYVGGIIGTLVGLIGIIFLYRTYRIQLDISEKQEYKQEMQQFESAFFALLVQQRDILQNISGDFINSNGTKNTEIGAKFMSVLRIDLAIRLLELSYEPALLCKEKSHILKVRVNDIYNELFNNHIEQLSHYYRHLYHVIKFIDTHCPKNSQAYVDIVQAQMTTDELYLTAINGISNFGRKRFLPLLDKYHFFENLFIERGDIGDILISIFYINTKRKRIDTMKSNIIFVGGIHAVGKSTFAEYIKQRHPQIEALSCSELLKWEDPENKQVEDVAANQEKLISRLNELIDVDKPYLLDGHFCLINQQQEIETIESTVIQNINPALIILLREEVSIIHNRLLERDHRDYDIGLLEEMAEIERKTAHQIASQYDIPVYELYSGKYSPINPVIHEFMRAFD</sequence>
<dbReference type="EMBL" id="JBCLPP010000002">
    <property type="protein sequence ID" value="MEY8244182.1"/>
    <property type="molecule type" value="Genomic_DNA"/>
</dbReference>
<dbReference type="Gene3D" id="3.40.50.300">
    <property type="entry name" value="P-loop containing nucleotide triphosphate hydrolases"/>
    <property type="match status" value="1"/>
</dbReference>
<dbReference type="InterPro" id="IPR031709">
    <property type="entry name" value="PutAbiC"/>
</dbReference>
<evidence type="ECO:0000313" key="2">
    <source>
        <dbReference type="EMBL" id="MEY8244182.1"/>
    </source>
</evidence>
<keyword evidence="3" id="KW-1185">Reference proteome</keyword>